<dbReference type="GO" id="GO:0005789">
    <property type="term" value="C:endoplasmic reticulum membrane"/>
    <property type="evidence" value="ECO:0007669"/>
    <property type="project" value="UniProtKB-SubCell"/>
</dbReference>
<evidence type="ECO:0000256" key="7">
    <source>
        <dbReference type="ARBA" id="ARBA00022824"/>
    </source>
</evidence>
<reference evidence="12" key="1">
    <citation type="submission" date="2022-11" db="EMBL/GenBank/DDBJ databases">
        <authorList>
            <person name="Scott C."/>
            <person name="Bruce N."/>
        </authorList>
    </citation>
    <scope>NUCLEOTIDE SEQUENCE</scope>
</reference>
<dbReference type="EMBL" id="CALLCH030000018">
    <property type="protein sequence ID" value="CAI4218789.1"/>
    <property type="molecule type" value="Genomic_DNA"/>
</dbReference>
<evidence type="ECO:0000256" key="5">
    <source>
        <dbReference type="ARBA" id="ARBA00022502"/>
    </source>
</evidence>
<evidence type="ECO:0000256" key="4">
    <source>
        <dbReference type="ARBA" id="ARBA00020410"/>
    </source>
</evidence>
<feature type="transmembrane region" description="Helical" evidence="11">
    <location>
        <begin position="327"/>
        <end position="348"/>
    </location>
</feature>
<comment type="caution">
    <text evidence="12">The sequence shown here is derived from an EMBL/GenBank/DDBJ whole genome shotgun (WGS) entry which is preliminary data.</text>
</comment>
<evidence type="ECO:0000313" key="13">
    <source>
        <dbReference type="Proteomes" id="UP000838763"/>
    </source>
</evidence>
<sequence>MGDLFPYETREPLSSRIPPGLHLLSAPFGSARQDSTRICSVLESYLGPAASLRLPGDTECSTSVEALKTAASLDISWDPVSQLLRITALWPSGIQNVAVKSTAEHRAELGIFSTDPSAGDAHEIGLGGLVAAAATDEKKEPSIIAYAIPSRHRQADSSFSVGVVEPQGLHPTLRLSISSPKPPPAAVENQAYDGSCGLHAYLTLPKTVFADRYQLADDLFMASKNLTRLRYASTPVDLEMPEYKTLNGTEVPYPSVFWACKAEGEASFTDSPFDRANLGYDRLFAPRTVFWHVEPRPDPSTAASHATLVTKLRVPVLAVEKSSWVEAGTALTILVGFGWVLFSLFFAARNSNGKETRKQAAKKQQ</sequence>
<protein>
    <recommendedName>
        <fullName evidence="4 11">Protein PBN1</fullName>
    </recommendedName>
</protein>
<dbReference type="Proteomes" id="UP000838763">
    <property type="component" value="Unassembled WGS sequence"/>
</dbReference>
<comment type="function">
    <text evidence="11">Required for proper folding and/or the stability of a subset of proteins in the endoplasmic reticulum. Component of glycosylphosphatidylinositol-mannosyltransferase 1 which transfers the first of the 4 mannoses in the GPI-anchor precursors during GPI-anchor biosynthesis. Probably acts by stabilizing the mannosyltransferase GPI14.</text>
</comment>
<evidence type="ECO:0000256" key="8">
    <source>
        <dbReference type="ARBA" id="ARBA00022989"/>
    </source>
</evidence>
<comment type="subcellular location">
    <subcellularLocation>
        <location evidence="11">Endoplasmic reticulum membrane</location>
        <topology evidence="11">Single-pass membrane protein</topology>
    </subcellularLocation>
    <subcellularLocation>
        <location evidence="1">Endoplasmic reticulum membrane</location>
        <topology evidence="1">Single-pass type III membrane protein</topology>
    </subcellularLocation>
</comment>
<keyword evidence="10" id="KW-0325">Glycoprotein</keyword>
<keyword evidence="9 11" id="KW-0472">Membrane</keyword>
<organism evidence="12 13">
    <name type="scientific">Parascedosporium putredinis</name>
    <dbReference type="NCBI Taxonomy" id="1442378"/>
    <lineage>
        <taxon>Eukaryota</taxon>
        <taxon>Fungi</taxon>
        <taxon>Dikarya</taxon>
        <taxon>Ascomycota</taxon>
        <taxon>Pezizomycotina</taxon>
        <taxon>Sordariomycetes</taxon>
        <taxon>Hypocreomycetidae</taxon>
        <taxon>Microascales</taxon>
        <taxon>Microascaceae</taxon>
        <taxon>Parascedosporium</taxon>
    </lineage>
</organism>
<keyword evidence="6 11" id="KW-0812">Transmembrane</keyword>
<dbReference type="InterPro" id="IPR042322">
    <property type="entry name" value="Pbn1"/>
</dbReference>
<evidence type="ECO:0000256" key="9">
    <source>
        <dbReference type="ARBA" id="ARBA00023136"/>
    </source>
</evidence>
<gene>
    <name evidence="12" type="ORF">PPNO1_LOCUS8363</name>
</gene>
<dbReference type="OrthoDB" id="5546453at2759"/>
<keyword evidence="8 11" id="KW-1133">Transmembrane helix</keyword>
<dbReference type="GO" id="GO:1990529">
    <property type="term" value="C:glycosylphosphatidylinositol-mannosyltransferase I complex"/>
    <property type="evidence" value="ECO:0007669"/>
    <property type="project" value="TreeGrafter"/>
</dbReference>
<evidence type="ECO:0000256" key="11">
    <source>
        <dbReference type="RuleBase" id="RU366056"/>
    </source>
</evidence>
<proteinExistence type="inferred from homology"/>
<comment type="similarity">
    <text evidence="3 11">Belongs to the PIGX family.</text>
</comment>
<accession>A0A9P1HBU0</accession>
<dbReference type="AlphaFoldDB" id="A0A9P1HBU0"/>
<evidence type="ECO:0000256" key="2">
    <source>
        <dbReference type="ARBA" id="ARBA00004687"/>
    </source>
</evidence>
<name>A0A9P1HBU0_9PEZI</name>
<evidence type="ECO:0000256" key="6">
    <source>
        <dbReference type="ARBA" id="ARBA00022692"/>
    </source>
</evidence>
<dbReference type="PANTHER" id="PTHR28533">
    <property type="entry name" value="PROTEIN PBN1"/>
    <property type="match status" value="1"/>
</dbReference>
<keyword evidence="5 11" id="KW-0337">GPI-anchor biosynthesis</keyword>
<keyword evidence="13" id="KW-1185">Reference proteome</keyword>
<dbReference type="InterPro" id="IPR013233">
    <property type="entry name" value="PIG-X/PBN1"/>
</dbReference>
<evidence type="ECO:0000256" key="1">
    <source>
        <dbReference type="ARBA" id="ARBA00004643"/>
    </source>
</evidence>
<dbReference type="PANTHER" id="PTHR28533:SF1">
    <property type="entry name" value="PROTEIN PBN1"/>
    <property type="match status" value="1"/>
</dbReference>
<evidence type="ECO:0000256" key="10">
    <source>
        <dbReference type="ARBA" id="ARBA00023180"/>
    </source>
</evidence>
<keyword evidence="7 11" id="KW-0256">Endoplasmic reticulum</keyword>
<dbReference type="GO" id="GO:0000030">
    <property type="term" value="F:mannosyltransferase activity"/>
    <property type="evidence" value="ECO:0007669"/>
    <property type="project" value="TreeGrafter"/>
</dbReference>
<dbReference type="SMART" id="SM00780">
    <property type="entry name" value="PIG-X"/>
    <property type="match status" value="1"/>
</dbReference>
<evidence type="ECO:0000313" key="12">
    <source>
        <dbReference type="EMBL" id="CAI4218789.1"/>
    </source>
</evidence>
<evidence type="ECO:0000256" key="3">
    <source>
        <dbReference type="ARBA" id="ARBA00010345"/>
    </source>
</evidence>
<dbReference type="GO" id="GO:0006506">
    <property type="term" value="P:GPI anchor biosynthetic process"/>
    <property type="evidence" value="ECO:0007669"/>
    <property type="project" value="UniProtKB-KW"/>
</dbReference>
<comment type="pathway">
    <text evidence="2 11">Glycolipid biosynthesis; glycosylphosphatidylinositol-anchor biosynthesis.</text>
</comment>
<dbReference type="Pfam" id="PF08320">
    <property type="entry name" value="PIG-X"/>
    <property type="match status" value="2"/>
</dbReference>